<evidence type="ECO:0008006" key="3">
    <source>
        <dbReference type="Google" id="ProtNLM"/>
    </source>
</evidence>
<organism evidence="1 2">
    <name type="scientific">Pseudomonas nitroreducens</name>
    <dbReference type="NCBI Taxonomy" id="46680"/>
    <lineage>
        <taxon>Bacteria</taxon>
        <taxon>Pseudomonadati</taxon>
        <taxon>Pseudomonadota</taxon>
        <taxon>Gammaproteobacteria</taxon>
        <taxon>Pseudomonadales</taxon>
        <taxon>Pseudomonadaceae</taxon>
        <taxon>Pseudomonas</taxon>
    </lineage>
</organism>
<dbReference type="EMBL" id="JADTFC010000190">
    <property type="protein sequence ID" value="MBG6292085.1"/>
    <property type="molecule type" value="Genomic_DNA"/>
</dbReference>
<comment type="caution">
    <text evidence="1">The sequence shown here is derived from an EMBL/GenBank/DDBJ whole genome shotgun (WGS) entry which is preliminary data.</text>
</comment>
<accession>A0ABS0KXP6</accession>
<keyword evidence="2" id="KW-1185">Reference proteome</keyword>
<evidence type="ECO:0000313" key="1">
    <source>
        <dbReference type="EMBL" id="MBG6292085.1"/>
    </source>
</evidence>
<dbReference type="RefSeq" id="WP_196913789.1">
    <property type="nucleotide sequence ID" value="NZ_JADTFC010000190.1"/>
</dbReference>
<sequence length="102" mass="10767">MQVENIKAQTQVQAIATGCNFLISSATGQPLLTVNPGHPVVEGLSISGRLLDGICSLLRRVTDDPDETVNPPELFAVQVALDAVLAIQVACRRGLESEEGEA</sequence>
<protein>
    <recommendedName>
        <fullName evidence="3">DUF3077 domain-containing protein</fullName>
    </recommendedName>
</protein>
<evidence type="ECO:0000313" key="2">
    <source>
        <dbReference type="Proteomes" id="UP000608450"/>
    </source>
</evidence>
<dbReference type="PROSITE" id="PS51257">
    <property type="entry name" value="PROKAR_LIPOPROTEIN"/>
    <property type="match status" value="1"/>
</dbReference>
<name>A0ABS0KXP6_PSENT</name>
<dbReference type="Proteomes" id="UP000608450">
    <property type="component" value="Unassembled WGS sequence"/>
</dbReference>
<reference evidence="1 2" key="1">
    <citation type="submission" date="2020-11" db="EMBL/GenBank/DDBJ databases">
        <title>Enhanced detection system for hospital associated transmission using whole genome sequencing surveillance.</title>
        <authorList>
            <person name="Harrison L.H."/>
            <person name="Van Tyne D."/>
            <person name="Marsh J.W."/>
            <person name="Griffith M.P."/>
            <person name="Snyder D.J."/>
            <person name="Cooper V.S."/>
            <person name="Mustapha M."/>
        </authorList>
    </citation>
    <scope>NUCLEOTIDE SEQUENCE [LARGE SCALE GENOMIC DNA]</scope>
    <source>
        <strain evidence="1 2">PSA00705</strain>
    </source>
</reference>
<gene>
    <name evidence="1" type="ORF">I5I61_31940</name>
</gene>
<proteinExistence type="predicted"/>